<feature type="domain" description="Calx-beta" evidence="7">
    <location>
        <begin position="1180"/>
        <end position="1277"/>
    </location>
</feature>
<dbReference type="PATRIC" id="fig|1637645.4.peg.2595"/>
<dbReference type="Pfam" id="PF17963">
    <property type="entry name" value="Big_9"/>
    <property type="match status" value="3"/>
</dbReference>
<dbReference type="Gene3D" id="2.60.40.2030">
    <property type="match status" value="2"/>
</dbReference>
<dbReference type="SMART" id="SM00237">
    <property type="entry name" value="Calx_beta"/>
    <property type="match status" value="1"/>
</dbReference>
<reference evidence="8 9" key="1">
    <citation type="submission" date="2015-06" db="EMBL/GenBank/DDBJ databases">
        <title>Draft genome assembly of filamentous brackish cyanobacterium Limnoraphis robusta strain CS-951.</title>
        <authorList>
            <person name="Willis A."/>
            <person name="Parks M."/>
            <person name="Burford M.A."/>
        </authorList>
    </citation>
    <scope>NUCLEOTIDE SEQUENCE [LARGE SCALE GENOMIC DNA]</scope>
    <source>
        <strain evidence="8 9">CS-951</strain>
    </source>
</reference>
<name>A0A0F5Y9M3_9CYAN</name>
<dbReference type="GO" id="GO:0005576">
    <property type="term" value="C:extracellular region"/>
    <property type="evidence" value="ECO:0007669"/>
    <property type="project" value="UniProtKB-SubCell"/>
</dbReference>
<dbReference type="InterPro" id="IPR018511">
    <property type="entry name" value="Hemolysin-typ_Ca-bd_CS"/>
</dbReference>
<dbReference type="PANTHER" id="PTHR38340">
    <property type="entry name" value="S-LAYER PROTEIN"/>
    <property type="match status" value="1"/>
</dbReference>
<dbReference type="InterPro" id="IPR011049">
    <property type="entry name" value="Serralysin-like_metalloprot_C"/>
</dbReference>
<evidence type="ECO:0000313" key="9">
    <source>
        <dbReference type="Proteomes" id="UP000033607"/>
    </source>
</evidence>
<dbReference type="InterPro" id="IPR039448">
    <property type="entry name" value="Beta_helix"/>
</dbReference>
<dbReference type="InterPro" id="IPR012334">
    <property type="entry name" value="Pectin_lyas_fold"/>
</dbReference>
<evidence type="ECO:0000259" key="7">
    <source>
        <dbReference type="SMART" id="SM00237"/>
    </source>
</evidence>
<evidence type="ECO:0000256" key="6">
    <source>
        <dbReference type="ARBA" id="ARBA00022837"/>
    </source>
</evidence>
<evidence type="ECO:0000256" key="4">
    <source>
        <dbReference type="ARBA" id="ARBA00022729"/>
    </source>
</evidence>
<organism evidence="8 9">
    <name type="scientific">Limnoraphis robusta CS-951</name>
    <dbReference type="NCBI Taxonomy" id="1637645"/>
    <lineage>
        <taxon>Bacteria</taxon>
        <taxon>Bacillati</taxon>
        <taxon>Cyanobacteriota</taxon>
        <taxon>Cyanophyceae</taxon>
        <taxon>Oscillatoriophycideae</taxon>
        <taxon>Oscillatoriales</taxon>
        <taxon>Sirenicapillariaceae</taxon>
        <taxon>Limnoraphis</taxon>
    </lineage>
</organism>
<dbReference type="SMART" id="SM00710">
    <property type="entry name" value="PbH1"/>
    <property type="match status" value="14"/>
</dbReference>
<dbReference type="Pfam" id="PF00353">
    <property type="entry name" value="HemolysinCabind"/>
    <property type="match status" value="6"/>
</dbReference>
<gene>
    <name evidence="8" type="ORF">WN50_24960</name>
</gene>
<dbReference type="SUPFAM" id="SSF51120">
    <property type="entry name" value="beta-Roll"/>
    <property type="match status" value="2"/>
</dbReference>
<comment type="caution">
    <text evidence="8">The sequence shown here is derived from an EMBL/GenBank/DDBJ whole genome shotgun (WGS) entry which is preliminary data.</text>
</comment>
<dbReference type="GO" id="GO:0016020">
    <property type="term" value="C:membrane"/>
    <property type="evidence" value="ECO:0007669"/>
    <property type="project" value="InterPro"/>
</dbReference>
<evidence type="ECO:0000313" key="8">
    <source>
        <dbReference type="EMBL" id="KKD35488.1"/>
    </source>
</evidence>
<dbReference type="Proteomes" id="UP000033607">
    <property type="component" value="Unassembled WGS sequence"/>
</dbReference>
<dbReference type="InterPro" id="IPR050557">
    <property type="entry name" value="RTX_toxin/Mannuronan_C5-epim"/>
</dbReference>
<dbReference type="PANTHER" id="PTHR38340:SF1">
    <property type="entry name" value="S-LAYER PROTEIN"/>
    <property type="match status" value="1"/>
</dbReference>
<dbReference type="RefSeq" id="WP_046281315.1">
    <property type="nucleotide sequence ID" value="NZ_LATL02000128.1"/>
</dbReference>
<accession>A0A0F5Y9M3</accession>
<proteinExistence type="predicted"/>
<dbReference type="InterPro" id="IPR011050">
    <property type="entry name" value="Pectin_lyase_fold/virulence"/>
</dbReference>
<comment type="subcellular location">
    <subcellularLocation>
        <location evidence="2">Secreted</location>
    </subcellularLocation>
</comment>
<dbReference type="SUPFAM" id="SSF141072">
    <property type="entry name" value="CalX-like"/>
    <property type="match status" value="2"/>
</dbReference>
<dbReference type="Pfam" id="PF13229">
    <property type="entry name" value="Beta_helix"/>
    <property type="match status" value="1"/>
</dbReference>
<evidence type="ECO:0000256" key="5">
    <source>
        <dbReference type="ARBA" id="ARBA00022737"/>
    </source>
</evidence>
<dbReference type="Gene3D" id="2.150.10.10">
    <property type="entry name" value="Serralysin-like metalloprotease, C-terminal"/>
    <property type="match status" value="4"/>
</dbReference>
<dbReference type="EMBL" id="LATL02000128">
    <property type="protein sequence ID" value="KKD35488.1"/>
    <property type="molecule type" value="Genomic_DNA"/>
</dbReference>
<protein>
    <recommendedName>
        <fullName evidence="7">Calx-beta domain-containing protein</fullName>
    </recommendedName>
</protein>
<dbReference type="SUPFAM" id="SSF51126">
    <property type="entry name" value="Pectin lyase-like"/>
    <property type="match status" value="1"/>
</dbReference>
<evidence type="ECO:0000256" key="3">
    <source>
        <dbReference type="ARBA" id="ARBA00022525"/>
    </source>
</evidence>
<dbReference type="InterPro" id="IPR003644">
    <property type="entry name" value="Calx_beta"/>
</dbReference>
<dbReference type="NCBIfam" id="NF012211">
    <property type="entry name" value="tand_rpt_95"/>
    <property type="match status" value="1"/>
</dbReference>
<keyword evidence="3" id="KW-0964">Secreted</keyword>
<evidence type="ECO:0000256" key="2">
    <source>
        <dbReference type="ARBA" id="ARBA00004613"/>
    </source>
</evidence>
<dbReference type="OrthoDB" id="499945at2"/>
<dbReference type="GO" id="GO:0007154">
    <property type="term" value="P:cell communication"/>
    <property type="evidence" value="ECO:0007669"/>
    <property type="project" value="InterPro"/>
</dbReference>
<dbReference type="InterPro" id="IPR006626">
    <property type="entry name" value="PbH1"/>
</dbReference>
<dbReference type="InterPro" id="IPR025592">
    <property type="entry name" value="DUF4347"/>
</dbReference>
<sequence length="2565" mass="265282">MVSFTPSKNLICIDAKVEGYEHLCQGVLLGSEVIILDANQDGVEQITELLRDRIRRSTAPRIQTLHIVSHGSPGCLYLGNSQLSINTLDRYADQLQQWRGALTSDAEILLYGCDVAQQETQKPHPYFNVTDQSAFTHSLISPFIQKIQHLTGAKIAASSTKIGSEKFGGNWQLDIQTDQILSPLAFTESVRESYAGVFATFVVNSIADSTEVPDDDPTTLTLREAIDQANATNDPAGNIINFDPTVFNTPQTIQLASQLNNNNNNQTVQLNIDDNNGNNLTINGPGANNLIIQGIGNGSVFRVNTRQPETVVRISGLTIQNSGTGIQYGSGQGKLEIDSSTIANNNIGIVSRSQLELTNSTLQNNRTRGISLSGSNSLIEGNTFITTDPAQQQRNGIYVFTQNNSTELTSNVQIRDNFIGTDANGTPSLGHRDQGIEIARSIGTQVIGNVVSGNGIEGILVYEGSNDTVIRGNLIGVAPDGTTPLPNNSDGIKIRNTTGTVIGGVTPEDRNIISGNNGNGILLETQVDAPTPTSNTQILGNYIGVDQTGNLAVPNTEQGIQIDASTLNTIGGVNPGEGNIISGNGADGVLIVNAANDNTILGNLIGVNAAGDAPVPNTNNGIRIDGSTNNDIGLDRVENPDVPGTNRNVISGNGINGVLIANSSNETKVLGNLIGTNGAGNVAIPNGEQTDDPAVINGGIGVEIRNSSNNIIGRKTPGEQNTISGNLVDGIRITGTPEVDSTGNIIQSNLIGLDTTGVAAIPNQTNGILISSATVNIIGGSEIGQGNTISGNTINGLVLSTANNNQILGNFIGTNSAGNAAVANSNNGLELDNAVGNSVIGNLISGNSVNGVSIVNASSGNPIQGNRIGVAADGTTGLANANSGILVDNATNNIIGGLEAGLGNTIAFNTGDGITVINDASVGNAISGNSIYSNGAAEDNTAIGIDLANDGVTVNDALDADLGPNALQNYPELVLAEPVENNTVVAGRFNSLPNTTYRLEFFSNVAVDSSANGQGQSLIGTTEVTTDAQGNAIFTATLPATGDLSGQFITATATDPTNNTSEFSSAVDVSLPEITIAANLAQNEGNDGTVDYTYTVSLSKPSTQNILVNYTTNDGTATLADNDYVDNDSSLTFEANPFVETPPSLPITVQVNGDITFEGDEVFNVSLDSASLGNIVTPSVTGTITNDDLPPSISISNITVNEGDDQATVTVTASKISGFAASFDYATSNSTAAAGLDYTATSGNLTIPVGQTTVSFNVPLLDDDLEEPDKTFSINLTNPVGIDAESSILTATVNILDDDLSPVLSLDGDNINFTEGGDAIAIANNITITDADSTTLSTASISLKNPLNPESETLSIVGSLPGNITASEYNPLSGQLTLTGVASLADYQTAFSQIVYNNTSATPNTNPREIEITVSDGINASNAAFSTVNLTAVNTPPVPNNDTIITRIDTPITFNITNNDFDPDGIIDPSSVELDLTGLNNQGNATVDEQGNLTFTPATGFTGSVNIPYTVLDNGGESATAQISITVNTSTNQPPVTQNLITEIIANTATQVAIPALTATDFDGTITAFQITRLPENGQLQLNGETVTANQTISLEDAGNLTFIPKLGFVGLAEFQYTTVDNDNASDLTPAIVVIPVNSTNQLPVAADNIASPNPGNNTAVLIPELTATDADDTITGFRITKFPTNSTLLLNGQPLTTPEIAVADAANLSYVGGGNFTGDSFQYTAIDAQNTEDPTPATVTLPALTTDNLLPVTVDKIGPIIPNAPTPVTLPSLQGTDADGSIASFTITELPVGGQLLLGGTAVAINQVIPADQADQLAFTPNPEFSGLTQFSYVATDNQGGTDETPATYNLLVNVTNIPPLPSNQGTPLLKNVSTQVPLPPLASINNENAASFTLVELPLGGQVFLNGEPVTLNQVIPVDQAGQLTFTSNLDFSGSTVLKFTATDTAGITSSQVGEVSLFILPNLLPTVEPLELPGIVPTSVPVGLPSLVGTDEDGTIASFTLNNIPAPAEGQLLIGETPVFNLAQVSEITPAEAANLRFEANTNFVGDIVLNYVATDNDGQSSQPASISISVLVGTPSIDFDIPQSEPIADELIVPEIPNNGTAIPIPPLTANDLNGEIVSFSILELPLEAQGQLFFNGVIVTRLSQVTEITIAEASQLTFVPTATFSGQIQLRYTATNNFGLTSSSSRIILQVPTISSEILTLPTDLPLEVLAFTATLAGFSQSYSFISESIALNTVEFSIEGTEINDILIGVEVSEQIVGLGGDDEITGFGGNDNIFGNLGNDIIDAGDGNDVVDGGTGENFIVGGVGNDTLIGGSDNDTLVGGSDDAELADTDGQDLLDGGDGNDTLFGNEGEDTLIGGDGNDLIFSGKDNDLASGEDGNDTIFGDVGDDSIVGGEGNDLLLGNQGNDTISGGEGNDFIAGGQGDDLLFGDQGNDQVYGDLGADTVYGNQGNDSLYGGEGNDSLIGGEGDDFLSGDGGDDILSGGEGADIFALLLNSGSDVIVDFADSQDLLGLTAGLSFEELTIEQSETATLIRFEGQLLVTLNRINSTLITSDDFITI</sequence>
<keyword evidence="6" id="KW-0106">Calcium</keyword>
<comment type="function">
    <text evidence="1">Converts beta-D-mannuronic acid (M) to alpha-L-guluronic acid (G), producing a polymer with gel-forming capacity, required for the formation of the cyst coat.</text>
</comment>
<dbReference type="Pfam" id="PF03160">
    <property type="entry name" value="Calx-beta"/>
    <property type="match status" value="2"/>
</dbReference>
<keyword evidence="5" id="KW-0677">Repeat</keyword>
<dbReference type="InterPro" id="IPR038081">
    <property type="entry name" value="CalX-like_sf"/>
</dbReference>
<dbReference type="Gene3D" id="2.160.20.10">
    <property type="entry name" value="Single-stranded right-handed beta-helix, Pectin lyase-like"/>
    <property type="match status" value="2"/>
</dbReference>
<dbReference type="PRINTS" id="PR00313">
    <property type="entry name" value="CABNDNGRPT"/>
</dbReference>
<dbReference type="Pfam" id="PF14252">
    <property type="entry name" value="DUF4347"/>
    <property type="match status" value="2"/>
</dbReference>
<dbReference type="GO" id="GO:0005509">
    <property type="term" value="F:calcium ion binding"/>
    <property type="evidence" value="ECO:0007669"/>
    <property type="project" value="InterPro"/>
</dbReference>
<dbReference type="PROSITE" id="PS00330">
    <property type="entry name" value="HEMOLYSIN_CALCIUM"/>
    <property type="match status" value="2"/>
</dbReference>
<dbReference type="InterPro" id="IPR001343">
    <property type="entry name" value="Hemolysn_Ca-bd"/>
</dbReference>
<keyword evidence="4" id="KW-0732">Signal</keyword>
<evidence type="ECO:0000256" key="1">
    <source>
        <dbReference type="ARBA" id="ARBA00002822"/>
    </source>
</evidence>